<dbReference type="PANTHER" id="PTHR30302">
    <property type="entry name" value="HYDROGENASE 1 MATURATION PROTEASE"/>
    <property type="match status" value="1"/>
</dbReference>
<dbReference type="PANTHER" id="PTHR30302:SF1">
    <property type="entry name" value="HYDROGENASE 2 MATURATION PROTEASE"/>
    <property type="match status" value="1"/>
</dbReference>
<keyword evidence="6" id="KW-1185">Reference proteome</keyword>
<evidence type="ECO:0000256" key="2">
    <source>
        <dbReference type="ARBA" id="ARBA00022670"/>
    </source>
</evidence>
<protein>
    <submittedName>
        <fullName evidence="5">HyaD/HybD family hydrogenase maturation endopeptidase</fullName>
    </submittedName>
</protein>
<comment type="similarity">
    <text evidence="1">Belongs to the peptidase A31 family.</text>
</comment>
<keyword evidence="3" id="KW-0064">Aspartyl protease</keyword>
<dbReference type="SUPFAM" id="SSF53163">
    <property type="entry name" value="HybD-like"/>
    <property type="match status" value="1"/>
</dbReference>
<dbReference type="Gene3D" id="3.40.50.1450">
    <property type="entry name" value="HybD-like"/>
    <property type="match status" value="1"/>
</dbReference>
<dbReference type="Pfam" id="PF01750">
    <property type="entry name" value="HycI"/>
    <property type="match status" value="1"/>
</dbReference>
<proteinExistence type="inferred from homology"/>
<reference evidence="5 6" key="1">
    <citation type="submission" date="2021-03" db="EMBL/GenBank/DDBJ databases">
        <title>Novel species identification of genus Shewanella.</title>
        <authorList>
            <person name="Liu G."/>
            <person name="Zhang Q."/>
        </authorList>
    </citation>
    <scope>NUCLEOTIDE SEQUENCE [LARGE SCALE GENOMIC DNA]</scope>
    <source>
        <strain evidence="5 6">FJAT-53726</strain>
    </source>
</reference>
<evidence type="ECO:0000256" key="4">
    <source>
        <dbReference type="ARBA" id="ARBA00022801"/>
    </source>
</evidence>
<dbReference type="GO" id="GO:0004190">
    <property type="term" value="F:aspartic-type endopeptidase activity"/>
    <property type="evidence" value="ECO:0007669"/>
    <property type="project" value="UniProtKB-KW"/>
</dbReference>
<keyword evidence="2" id="KW-0645">Protease</keyword>
<dbReference type="Proteomes" id="UP000663281">
    <property type="component" value="Chromosome"/>
</dbReference>
<dbReference type="InterPro" id="IPR000671">
    <property type="entry name" value="Peptidase_A31"/>
</dbReference>
<gene>
    <name evidence="5" type="ORF">JYB88_09295</name>
</gene>
<evidence type="ECO:0000256" key="1">
    <source>
        <dbReference type="ARBA" id="ARBA00006814"/>
    </source>
</evidence>
<dbReference type="RefSeq" id="WP_207319834.1">
    <property type="nucleotide sequence ID" value="NZ_CP071501.1"/>
</dbReference>
<evidence type="ECO:0000313" key="5">
    <source>
        <dbReference type="EMBL" id="QSX28503.1"/>
    </source>
</evidence>
<keyword evidence="4" id="KW-0378">Hydrolase</keyword>
<evidence type="ECO:0000313" key="6">
    <source>
        <dbReference type="Proteomes" id="UP000663281"/>
    </source>
</evidence>
<dbReference type="EMBL" id="CP071504">
    <property type="protein sequence ID" value="QSX28503.1"/>
    <property type="molecule type" value="Genomic_DNA"/>
</dbReference>
<sequence length="185" mass="20825">MKLLLLGIGNVLFADEGIGVHFLHYMEENYRFSHPLHSLTLLDGGTLAQGLTPIISQFDEMLLVDTVNAAGANPGQVYFFDFDKAPAEIDWQGSAHEVEMLQTLTMMEMLGDRPKTWVLGVTPTRLEPMRLGLSPELLSVVPLMEEVVLKHLRSLGFEVERRQHRPIEELIPSAWQGQIPIHENS</sequence>
<accession>A0A975AJU0</accession>
<dbReference type="GO" id="GO:0016485">
    <property type="term" value="P:protein processing"/>
    <property type="evidence" value="ECO:0007669"/>
    <property type="project" value="TreeGrafter"/>
</dbReference>
<evidence type="ECO:0000256" key="3">
    <source>
        <dbReference type="ARBA" id="ARBA00022750"/>
    </source>
</evidence>
<dbReference type="NCBIfam" id="TIGR00072">
    <property type="entry name" value="hydrog_prot"/>
    <property type="match status" value="1"/>
</dbReference>
<dbReference type="PRINTS" id="PR00446">
    <property type="entry name" value="HYDRGNUPTAKE"/>
</dbReference>
<name>A0A975AJU0_9GAMM</name>
<organism evidence="5 6">
    <name type="scientific">Shewanella cyperi</name>
    <dbReference type="NCBI Taxonomy" id="2814292"/>
    <lineage>
        <taxon>Bacteria</taxon>
        <taxon>Pseudomonadati</taxon>
        <taxon>Pseudomonadota</taxon>
        <taxon>Gammaproteobacteria</taxon>
        <taxon>Alteromonadales</taxon>
        <taxon>Shewanellaceae</taxon>
        <taxon>Shewanella</taxon>
    </lineage>
</organism>
<dbReference type="KEGG" id="scyp:JYB88_09295"/>
<dbReference type="AlphaFoldDB" id="A0A975AJU0"/>
<dbReference type="InterPro" id="IPR023430">
    <property type="entry name" value="Pept_HybD-like_dom_sf"/>
</dbReference>
<dbReference type="GO" id="GO:0008047">
    <property type="term" value="F:enzyme activator activity"/>
    <property type="evidence" value="ECO:0007669"/>
    <property type="project" value="InterPro"/>
</dbReference>
<dbReference type="CDD" id="cd06062">
    <property type="entry name" value="H2MP_MemB-H2up"/>
    <property type="match status" value="1"/>
</dbReference>